<accession>A0ABT9V1S7</accession>
<protein>
    <recommendedName>
        <fullName evidence="1">Acyclic terpene utilisation N-terminal domain-containing protein</fullName>
    </recommendedName>
</protein>
<gene>
    <name evidence="2" type="ORF">J2S07_001198</name>
</gene>
<evidence type="ECO:0000313" key="3">
    <source>
        <dbReference type="Proteomes" id="UP001231362"/>
    </source>
</evidence>
<feature type="domain" description="Acyclic terpene utilisation N-terminal" evidence="1">
    <location>
        <begin position="63"/>
        <end position="400"/>
    </location>
</feature>
<comment type="caution">
    <text evidence="2">The sequence shown here is derived from an EMBL/GenBank/DDBJ whole genome shotgun (WGS) entry which is preliminary data.</text>
</comment>
<organism evidence="2 3">
    <name type="scientific">Anoxybacillus andreesenii</name>
    <dbReference type="NCBI Taxonomy" id="1325932"/>
    <lineage>
        <taxon>Bacteria</taxon>
        <taxon>Bacillati</taxon>
        <taxon>Bacillota</taxon>
        <taxon>Bacilli</taxon>
        <taxon>Bacillales</taxon>
        <taxon>Anoxybacillaceae</taxon>
        <taxon>Anoxybacillus</taxon>
    </lineage>
</organism>
<sequence>MKSAIRIVSPCGMLGYGFPKESFERAFDQEIHGIVVDAGSTDAGPHKLGAGVSIVSKHAVKKDLKIMLEKGIPHKIPIIIGSAGGAGARPHVESTLEIMKEILTEEGYQAKIAVIWADFEHEYIVKMQKNGKIKPLSENIPQLTEQTIRETTSIVAQMGHEPILEALEGGADIIVCGRAYDPSPFAAIGIYHGMDKGLSYHLGKILECGALCAEPGTTKDSILGTLYADSFTIESLNPNRTCTTTSVAAHTFYEKEHPYLLHGPGFMLDLSECTFTEISAGVIKVENSQYVPSESFCLKLEGARKRSYRTFVIAGIRDPLLLAQLEDVEKKVLEQVTDYFAEIPQEDYEIHFYHYGKNAVLGENEPEPFRGHEIGVMFEVLAKSQELADTICANLRSTYLHYGYDGRKSTAGNLAFPFAPSDVSFGPVYEFSIYHLMEVDENPFKVEFLGADD</sequence>
<dbReference type="InterPro" id="IPR010839">
    <property type="entry name" value="AtuA_N"/>
</dbReference>
<dbReference type="Proteomes" id="UP001231362">
    <property type="component" value="Unassembled WGS sequence"/>
</dbReference>
<proteinExistence type="predicted"/>
<dbReference type="EMBL" id="JAUSTU010000004">
    <property type="protein sequence ID" value="MDQ0154894.1"/>
    <property type="molecule type" value="Genomic_DNA"/>
</dbReference>
<keyword evidence="3" id="KW-1185">Reference proteome</keyword>
<evidence type="ECO:0000313" key="2">
    <source>
        <dbReference type="EMBL" id="MDQ0154894.1"/>
    </source>
</evidence>
<reference evidence="2 3" key="1">
    <citation type="submission" date="2023-07" db="EMBL/GenBank/DDBJ databases">
        <title>Genomic Encyclopedia of Type Strains, Phase IV (KMG-IV): sequencing the most valuable type-strain genomes for metagenomic binning, comparative biology and taxonomic classification.</title>
        <authorList>
            <person name="Goeker M."/>
        </authorList>
    </citation>
    <scope>NUCLEOTIDE SEQUENCE [LARGE SCALE GENOMIC DNA]</scope>
    <source>
        <strain evidence="2 3">DSM 23948</strain>
    </source>
</reference>
<evidence type="ECO:0000259" key="1">
    <source>
        <dbReference type="Pfam" id="PF07287"/>
    </source>
</evidence>
<name>A0ABT9V1S7_9BACL</name>
<dbReference type="Pfam" id="PF07287">
    <property type="entry name" value="AtuA"/>
    <property type="match status" value="1"/>
</dbReference>
<dbReference type="RefSeq" id="WP_307149476.1">
    <property type="nucleotide sequence ID" value="NZ_JAUSTU010000004.1"/>
</dbReference>